<feature type="domain" description="EAL" evidence="1">
    <location>
        <begin position="19"/>
        <end position="272"/>
    </location>
</feature>
<dbReference type="PROSITE" id="PS50883">
    <property type="entry name" value="EAL"/>
    <property type="match status" value="1"/>
</dbReference>
<accession>A0A3N7HNI9</accession>
<dbReference type="InterPro" id="IPR029151">
    <property type="entry name" value="Sensor-like_sf"/>
</dbReference>
<dbReference type="InterPro" id="IPR035919">
    <property type="entry name" value="EAL_sf"/>
</dbReference>
<keyword evidence="3" id="KW-1185">Reference proteome</keyword>
<sequence>MSAFPVPRCADSFEHLLARMHEEGAHAIALREGLKYRSAFQPIYSLSHGRVVGHEALLRAYTDAGAFVPPPEVFATDSFHELLWRDRTARVVHMVNYFRQAPNDQWVFVNVNPDVFAHGMGGPADGFTRRLHEHYAFDARRVVIEVTEEATQDAERFAEAIARARRAGCLIAIDDFGAGHSNFDRVWRWRPEIVKLDRSLVARASSDLQARRVVVQMVSLLHECGALVLMEGVETTTEAVIALEADVDLVQGYLFGRPQAELASPTRVCIELEQAWQQFDLGWRADKTLYQDQTTPYLNGIRHASVLLEGGRTMADACKPFLSLAHAEVCYLLGPDGRQIGGHLWTGTREGNHAFAPLNESEGARWSRRPYFRRAVETPGKLQITRPYRTLHGGGLCVTVSIAFHRLNEEGQREMFVVCGDVRWPAD</sequence>
<reference evidence="2 3" key="2">
    <citation type="submission" date="2018-12" db="EMBL/GenBank/DDBJ databases">
        <title>Rhizobacter gummiphilus sp. nov., a rubber-degrading bacterium isolated from the soil of a botanical garden in Japan.</title>
        <authorList>
            <person name="Shunsuke S.S."/>
        </authorList>
    </citation>
    <scope>NUCLEOTIDE SEQUENCE [LARGE SCALE GENOMIC DNA]</scope>
    <source>
        <strain evidence="2 3">S-16</strain>
    </source>
</reference>
<name>A0A3N7HNI9_9BURK</name>
<dbReference type="CDD" id="cd01948">
    <property type="entry name" value="EAL"/>
    <property type="match status" value="1"/>
</dbReference>
<dbReference type="Gene3D" id="3.30.450.20">
    <property type="entry name" value="PAS domain"/>
    <property type="match status" value="1"/>
</dbReference>
<gene>
    <name evidence="2" type="ORF">DZC73_25005</name>
</gene>
<dbReference type="SMART" id="SM00052">
    <property type="entry name" value="EAL"/>
    <property type="match status" value="1"/>
</dbReference>
<dbReference type="InterPro" id="IPR001633">
    <property type="entry name" value="EAL_dom"/>
</dbReference>
<dbReference type="SUPFAM" id="SSF141868">
    <property type="entry name" value="EAL domain-like"/>
    <property type="match status" value="1"/>
</dbReference>
<dbReference type="Gene3D" id="3.20.20.450">
    <property type="entry name" value="EAL domain"/>
    <property type="match status" value="1"/>
</dbReference>
<dbReference type="OrthoDB" id="9813903at2"/>
<dbReference type="SUPFAM" id="SSF103190">
    <property type="entry name" value="Sensory domain-like"/>
    <property type="match status" value="1"/>
</dbReference>
<dbReference type="PANTHER" id="PTHR33121">
    <property type="entry name" value="CYCLIC DI-GMP PHOSPHODIESTERASE PDEF"/>
    <property type="match status" value="1"/>
</dbReference>
<reference evidence="2 3" key="1">
    <citation type="submission" date="2018-08" db="EMBL/GenBank/DDBJ databases">
        <authorList>
            <person name="Khan S.A."/>
            <person name="Jeon C.O."/>
            <person name="Chun B.H."/>
            <person name="Jeong S.E."/>
        </authorList>
    </citation>
    <scope>NUCLEOTIDE SEQUENCE [LARGE SCALE GENOMIC DNA]</scope>
    <source>
        <strain evidence="2 3">S-16</strain>
    </source>
</reference>
<evidence type="ECO:0000313" key="2">
    <source>
        <dbReference type="EMBL" id="RQP22251.1"/>
    </source>
</evidence>
<proteinExistence type="predicted"/>
<dbReference type="GO" id="GO:0071111">
    <property type="term" value="F:cyclic-guanylate-specific phosphodiesterase activity"/>
    <property type="evidence" value="ECO:0007669"/>
    <property type="project" value="InterPro"/>
</dbReference>
<organism evidence="2 3">
    <name type="scientific">Piscinibacter terrae</name>
    <dbReference type="NCBI Taxonomy" id="2496871"/>
    <lineage>
        <taxon>Bacteria</taxon>
        <taxon>Pseudomonadati</taxon>
        <taxon>Pseudomonadota</taxon>
        <taxon>Betaproteobacteria</taxon>
        <taxon>Burkholderiales</taxon>
        <taxon>Sphaerotilaceae</taxon>
        <taxon>Piscinibacter</taxon>
    </lineage>
</organism>
<evidence type="ECO:0000259" key="1">
    <source>
        <dbReference type="PROSITE" id="PS50883"/>
    </source>
</evidence>
<dbReference type="Pfam" id="PF00563">
    <property type="entry name" value="EAL"/>
    <property type="match status" value="1"/>
</dbReference>
<dbReference type="InterPro" id="IPR050706">
    <property type="entry name" value="Cyclic-di-GMP_PDE-like"/>
</dbReference>
<dbReference type="Proteomes" id="UP000267464">
    <property type="component" value="Unassembled WGS sequence"/>
</dbReference>
<protein>
    <submittedName>
        <fullName evidence="2">EAL domain-containing protein</fullName>
    </submittedName>
</protein>
<dbReference type="PANTHER" id="PTHR33121:SF76">
    <property type="entry name" value="SIGNALING PROTEIN"/>
    <property type="match status" value="1"/>
</dbReference>
<dbReference type="AlphaFoldDB" id="A0A3N7HNI9"/>
<comment type="caution">
    <text evidence="2">The sequence shown here is derived from an EMBL/GenBank/DDBJ whole genome shotgun (WGS) entry which is preliminary data.</text>
</comment>
<dbReference type="RefSeq" id="WP_124543102.1">
    <property type="nucleotide sequence ID" value="NZ_QUSW01000008.1"/>
</dbReference>
<dbReference type="EMBL" id="QUSW01000008">
    <property type="protein sequence ID" value="RQP22251.1"/>
    <property type="molecule type" value="Genomic_DNA"/>
</dbReference>
<evidence type="ECO:0000313" key="3">
    <source>
        <dbReference type="Proteomes" id="UP000267464"/>
    </source>
</evidence>